<dbReference type="InterPro" id="IPR012854">
    <property type="entry name" value="Cu_amine_oxidase-like_N"/>
</dbReference>
<dbReference type="Pfam" id="PF07833">
    <property type="entry name" value="Cu_amine_oxidN1"/>
    <property type="match status" value="1"/>
</dbReference>
<sequence>MIRNFFIMVILIASIFNLFTPTGYALESNFLFEKSIMDHSKYTISAITKANGVYVIVGEQGIIRTSQDGKNWTDRNSGVKSLLSDVTYGDKGFVAVGNSGKIVHSVDGKEWRESTLDVGYYFCAVAWNGKLYAAVGQSGAYISDDGIEWVKVYPDSFDDPLIDISSNGSEFIGISMKGRVIFSKDGETWYENKVFNGRLNSVIWDSKEYVAVGSGIIMTSPDGTKWTMDAGLSPFDIRKIAFDGKKYVAFSSSKGIFISTDMQNWINSNDFIWNVKDVIVEDGYFIAVGDSGNIAFWNNRMIYDTKHLTLDYAASSTLAWNGNLYMAVRGEGNKGSIWISKNGEYWEKVFSYPLQLHGAIWDGNQFVVVGAKSILVSQDGTTWKEVVKGNKAWFYAVEWNGSKHVAVGYDGSIAISNDGVKWNDVDFTEGHALTDVIWNGKQFLAIGSDIITSPDGLKWTKHHINLEHLLNRVIWNGLIYVAVGNNGLIYTSTDGDTWTKRESNTSKFIDSIVWDGKRFIALGSNLALVSKDGIVWSEVDFPYNQHIYDIHWNGYRFVGAASNDVGMTSVPNDIIKVIVNGKPLVFDWAPTILNDKTFVPIRKIFEALGAEVKWNEATNTVTATKGDKVIHFQVDNQEAMINGEHIVLDNPPTLINGSTFVPVRFVSESLGAKVEWDNETNTAVITLIEK</sequence>
<dbReference type="AlphaFoldDB" id="A0AA96LNP5"/>
<dbReference type="Proteomes" id="UP001304650">
    <property type="component" value="Chromosome"/>
</dbReference>
<dbReference type="EMBL" id="CP130319">
    <property type="protein sequence ID" value="WNR44408.1"/>
    <property type="molecule type" value="Genomic_DNA"/>
</dbReference>
<reference evidence="2" key="1">
    <citation type="submission" date="2022-02" db="EMBL/GenBank/DDBJ databases">
        <title>Paenibacillus sp. MBLB1832 Whole Genome Shotgun Sequencing.</title>
        <authorList>
            <person name="Hwang C.Y."/>
            <person name="Cho E.-S."/>
            <person name="Seo M.-J."/>
        </authorList>
    </citation>
    <scope>NUCLEOTIDE SEQUENCE</scope>
    <source>
        <strain evidence="2">MBLB1832</strain>
    </source>
</reference>
<name>A0AA96LNP5_9BACL</name>
<evidence type="ECO:0000259" key="1">
    <source>
        <dbReference type="Pfam" id="PF07833"/>
    </source>
</evidence>
<dbReference type="SUPFAM" id="SSF55383">
    <property type="entry name" value="Copper amine oxidase, domain N"/>
    <property type="match status" value="2"/>
</dbReference>
<protein>
    <submittedName>
        <fullName evidence="2">Copper amine oxidase N-terminal domain-containing protein</fullName>
    </submittedName>
</protein>
<dbReference type="InterPro" id="IPR036582">
    <property type="entry name" value="Mao_N_sf"/>
</dbReference>
<gene>
    <name evidence="2" type="ORF">MJB10_25655</name>
</gene>
<keyword evidence="3" id="KW-1185">Reference proteome</keyword>
<dbReference type="SUPFAM" id="SSF110296">
    <property type="entry name" value="Oligoxyloglucan reducing end-specific cellobiohydrolase"/>
    <property type="match status" value="1"/>
</dbReference>
<proteinExistence type="predicted"/>
<feature type="domain" description="Copper amine oxidase-like N-terminal" evidence="1">
    <location>
        <begin position="579"/>
        <end position="685"/>
    </location>
</feature>
<evidence type="ECO:0000313" key="2">
    <source>
        <dbReference type="EMBL" id="WNR44408.1"/>
    </source>
</evidence>
<accession>A0AA96LNP5</accession>
<dbReference type="KEGG" id="proo:MJB10_25655"/>
<evidence type="ECO:0000313" key="3">
    <source>
        <dbReference type="Proteomes" id="UP001304650"/>
    </source>
</evidence>
<dbReference type="RefSeq" id="WP_314799981.1">
    <property type="nucleotide sequence ID" value="NZ_CP130319.1"/>
</dbReference>
<dbReference type="SUPFAM" id="SSF50939">
    <property type="entry name" value="Sialidases"/>
    <property type="match status" value="1"/>
</dbReference>
<dbReference type="Gene3D" id="3.30.457.10">
    <property type="entry name" value="Copper amine oxidase-like, N-terminal domain"/>
    <property type="match status" value="1"/>
</dbReference>
<dbReference type="InterPro" id="IPR036278">
    <property type="entry name" value="Sialidase_sf"/>
</dbReference>
<organism evidence="2 3">
    <name type="scientific">Paenibacillus roseopurpureus</name>
    <dbReference type="NCBI Taxonomy" id="2918901"/>
    <lineage>
        <taxon>Bacteria</taxon>
        <taxon>Bacillati</taxon>
        <taxon>Bacillota</taxon>
        <taxon>Bacilli</taxon>
        <taxon>Bacillales</taxon>
        <taxon>Paenibacillaceae</taxon>
        <taxon>Paenibacillus</taxon>
    </lineage>
</organism>